<reference evidence="2 3" key="1">
    <citation type="submission" date="2018-11" db="EMBL/GenBank/DDBJ databases">
        <title>Sequencing the genomes of 1000 actinobacteria strains.</title>
        <authorList>
            <person name="Klenk H.-P."/>
        </authorList>
    </citation>
    <scope>NUCLEOTIDE SEQUENCE [LARGE SCALE GENOMIC DNA]</scope>
    <source>
        <strain evidence="2 3">DSM 14012</strain>
    </source>
</reference>
<organism evidence="2 3">
    <name type="scientific">Plantibacter flavus</name>
    <dbReference type="NCBI Taxonomy" id="150123"/>
    <lineage>
        <taxon>Bacteria</taxon>
        <taxon>Bacillati</taxon>
        <taxon>Actinomycetota</taxon>
        <taxon>Actinomycetes</taxon>
        <taxon>Micrococcales</taxon>
        <taxon>Microbacteriaceae</taxon>
        <taxon>Plantibacter</taxon>
    </lineage>
</organism>
<protein>
    <submittedName>
        <fullName evidence="2">N-acetylglucosamine kinase-like BadF-type ATPase</fullName>
    </submittedName>
</protein>
<dbReference type="PANTHER" id="PTHR43190">
    <property type="entry name" value="N-ACETYL-D-GLUCOSAMINE KINASE"/>
    <property type="match status" value="1"/>
</dbReference>
<evidence type="ECO:0000313" key="3">
    <source>
        <dbReference type="Proteomes" id="UP000266915"/>
    </source>
</evidence>
<dbReference type="AlphaFoldDB" id="A0A3N2BY38"/>
<dbReference type="InterPro" id="IPR043129">
    <property type="entry name" value="ATPase_NBD"/>
</dbReference>
<dbReference type="GO" id="GO:0016301">
    <property type="term" value="F:kinase activity"/>
    <property type="evidence" value="ECO:0007669"/>
    <property type="project" value="UniProtKB-KW"/>
</dbReference>
<keyword evidence="3" id="KW-1185">Reference proteome</keyword>
<accession>A0A3N2BY38</accession>
<dbReference type="RefSeq" id="WP_085514315.1">
    <property type="nucleotide sequence ID" value="NZ_FXAP01000008.1"/>
</dbReference>
<dbReference type="InterPro" id="IPR002731">
    <property type="entry name" value="ATPase_BadF"/>
</dbReference>
<keyword evidence="2" id="KW-0418">Kinase</keyword>
<dbReference type="InterPro" id="IPR052519">
    <property type="entry name" value="Euk-type_GlcNAc_Kinase"/>
</dbReference>
<gene>
    <name evidence="2" type="ORF">EDD42_0212</name>
</gene>
<dbReference type="SUPFAM" id="SSF53067">
    <property type="entry name" value="Actin-like ATPase domain"/>
    <property type="match status" value="2"/>
</dbReference>
<sequence length="313" mass="31220">MNHLAAPVLAIDLGKTSCRARITSGSGDDPTVLAEARGHGAPGLADHEGAELSARAVLETVTHLPADLLAEVQHVGIGAAGVEAAPHEVAAFTAELRLALGATIAVVNDALAAHAGAFAGGPGTVLIAGTGSVVFDVDATGAVKQIDGWGPWLGDEGSGRWIGQEGLQACMRAFDGRGPATTLLVDAEALIGSIPALPRWVSSTGAPARQLGTFAPTVITRAEEGDAVAAHIVDAACAHLAVSAAAAGTGAVCVVGGIASHPYVAAHLATAMHEVGVDPVAPRGDALDGARLVALDTAISYDGRVVRDDVHAF</sequence>
<dbReference type="Proteomes" id="UP000266915">
    <property type="component" value="Unassembled WGS sequence"/>
</dbReference>
<evidence type="ECO:0000259" key="1">
    <source>
        <dbReference type="Pfam" id="PF01869"/>
    </source>
</evidence>
<dbReference type="EMBL" id="RKHL01000001">
    <property type="protein sequence ID" value="ROR80175.1"/>
    <property type="molecule type" value="Genomic_DNA"/>
</dbReference>
<dbReference type="Pfam" id="PF01869">
    <property type="entry name" value="BcrAD_BadFG"/>
    <property type="match status" value="1"/>
</dbReference>
<proteinExistence type="predicted"/>
<dbReference type="CDD" id="cd24082">
    <property type="entry name" value="ASKHA_NBD_GspK-like"/>
    <property type="match status" value="1"/>
</dbReference>
<dbReference type="PANTHER" id="PTHR43190:SF3">
    <property type="entry name" value="N-ACETYL-D-GLUCOSAMINE KINASE"/>
    <property type="match status" value="1"/>
</dbReference>
<dbReference type="Gene3D" id="3.30.420.40">
    <property type="match status" value="2"/>
</dbReference>
<name>A0A3N2BY38_9MICO</name>
<feature type="domain" description="ATPase BadF/BadG/BcrA/BcrD type" evidence="1">
    <location>
        <begin position="11"/>
        <end position="267"/>
    </location>
</feature>
<comment type="caution">
    <text evidence="2">The sequence shown here is derived from an EMBL/GenBank/DDBJ whole genome shotgun (WGS) entry which is preliminary data.</text>
</comment>
<keyword evidence="2" id="KW-0808">Transferase</keyword>
<evidence type="ECO:0000313" key="2">
    <source>
        <dbReference type="EMBL" id="ROR80175.1"/>
    </source>
</evidence>